<feature type="transmembrane region" description="Helical" evidence="8">
    <location>
        <begin position="228"/>
        <end position="251"/>
    </location>
</feature>
<feature type="transmembrane region" description="Helical" evidence="8">
    <location>
        <begin position="272"/>
        <end position="294"/>
    </location>
</feature>
<comment type="subcellular location">
    <subcellularLocation>
        <location evidence="1 7">Cell inner membrane</location>
        <topology evidence="1 7">Multi-pass membrane protein</topology>
    </subcellularLocation>
</comment>
<feature type="transmembrane region" description="Helical" evidence="8">
    <location>
        <begin position="64"/>
        <end position="88"/>
    </location>
</feature>
<keyword evidence="5 8" id="KW-1133">Transmembrane helix</keyword>
<evidence type="ECO:0000313" key="11">
    <source>
        <dbReference type="Proteomes" id="UP001556692"/>
    </source>
</evidence>
<evidence type="ECO:0000259" key="9">
    <source>
        <dbReference type="Pfam" id="PF06808"/>
    </source>
</evidence>
<reference evidence="10 11" key="1">
    <citation type="submission" date="2024-05" db="EMBL/GenBank/DDBJ databases">
        <authorList>
            <person name="Jiang F."/>
        </authorList>
    </citation>
    <scope>NUCLEOTIDE SEQUENCE [LARGE SCALE GENOMIC DNA]</scope>
    <source>
        <strain evidence="10 11">LZ166</strain>
    </source>
</reference>
<feature type="transmembrane region" description="Helical" evidence="8">
    <location>
        <begin position="418"/>
        <end position="441"/>
    </location>
</feature>
<name>A0ABV3SSD5_9HYPH</name>
<feature type="transmembrane region" description="Helical" evidence="8">
    <location>
        <begin position="31"/>
        <end position="52"/>
    </location>
</feature>
<dbReference type="RefSeq" id="WP_367957458.1">
    <property type="nucleotide sequence ID" value="NZ_JBDPGJ010000010.1"/>
</dbReference>
<dbReference type="InterPro" id="IPR004681">
    <property type="entry name" value="TRAP_DctM"/>
</dbReference>
<evidence type="ECO:0000256" key="2">
    <source>
        <dbReference type="ARBA" id="ARBA00022475"/>
    </source>
</evidence>
<keyword evidence="11" id="KW-1185">Reference proteome</keyword>
<feature type="domain" description="TRAP C4-dicarboxylate transport system permease DctM subunit" evidence="9">
    <location>
        <begin position="62"/>
        <end position="486"/>
    </location>
</feature>
<organism evidence="10 11">
    <name type="scientific">Aquibium pacificus</name>
    <dbReference type="NCBI Taxonomy" id="3153579"/>
    <lineage>
        <taxon>Bacteria</taxon>
        <taxon>Pseudomonadati</taxon>
        <taxon>Pseudomonadota</taxon>
        <taxon>Alphaproteobacteria</taxon>
        <taxon>Hyphomicrobiales</taxon>
        <taxon>Phyllobacteriaceae</taxon>
        <taxon>Aquibium</taxon>
    </lineage>
</organism>
<feature type="transmembrane region" description="Helical" evidence="8">
    <location>
        <begin position="192"/>
        <end position="216"/>
    </location>
</feature>
<evidence type="ECO:0000256" key="8">
    <source>
        <dbReference type="SAM" id="Phobius"/>
    </source>
</evidence>
<keyword evidence="3 7" id="KW-0997">Cell inner membrane</keyword>
<feature type="transmembrane region" description="Helical" evidence="8">
    <location>
        <begin position="300"/>
        <end position="316"/>
    </location>
</feature>
<sequence>MSNPESLRREAVDEMNVSVHGSGRKSAVHGMILPLLLVLLVVCLYFTVAPGIPREMRGLSGIGVMLVLMSFGIPIAVTMAITGGIGVWALRGAPAVISAFENLPHHAAASWTFSVIPMFILMGIILWRSGVSNHVFAAARAWLNWLPGGLAVATNFAGAGLAAASGSTLGISFALARIAVPEMLKSGYDRGLASGVVIMAGTLGQLIPPSILLVIYAGVAEVPVGPLLIAAVVPGFMTAFAYGAMIILRVAANPKLAPKSTEIVPLRERIRLLGNVWPLPLLIMIIIGGLFSGVFTATEAGAYAAGAAIIIAFIFSGRKAAGQIGQALMDAASAIASILFLIVGVTLLNRFLALSGLPFAMSEFIDSLGLGRVEFLIAVMFFYLILGMFMDPLAIMLLTIPIFAPTLETLGIDLLWYGIFAVAMGELAIVTPPVGILSYLVHKLINDKSVLGDSRPISLGEVFGGLGWFVATQLLILVILIFFPEIVEWLPALSKAA</sequence>
<evidence type="ECO:0000256" key="6">
    <source>
        <dbReference type="ARBA" id="ARBA00023136"/>
    </source>
</evidence>
<feature type="transmembrane region" description="Helical" evidence="8">
    <location>
        <begin position="108"/>
        <end position="127"/>
    </location>
</feature>
<feature type="transmembrane region" description="Helical" evidence="8">
    <location>
        <begin position="134"/>
        <end position="153"/>
    </location>
</feature>
<keyword evidence="4 8" id="KW-0812">Transmembrane</keyword>
<evidence type="ECO:0000256" key="5">
    <source>
        <dbReference type="ARBA" id="ARBA00022989"/>
    </source>
</evidence>
<evidence type="ECO:0000256" key="4">
    <source>
        <dbReference type="ARBA" id="ARBA00022692"/>
    </source>
</evidence>
<feature type="transmembrane region" description="Helical" evidence="8">
    <location>
        <begin position="328"/>
        <end position="348"/>
    </location>
</feature>
<comment type="caution">
    <text evidence="10">The sequence shown here is derived from an EMBL/GenBank/DDBJ whole genome shotgun (WGS) entry which is preliminary data.</text>
</comment>
<proteinExistence type="predicted"/>
<comment type="function">
    <text evidence="7">Part of the tripartite ATP-independent periplasmic (TRAP) transport system.</text>
</comment>
<keyword evidence="2" id="KW-1003">Cell membrane</keyword>
<evidence type="ECO:0000313" key="10">
    <source>
        <dbReference type="EMBL" id="MEX0409594.1"/>
    </source>
</evidence>
<dbReference type="Proteomes" id="UP001556692">
    <property type="component" value="Unassembled WGS sequence"/>
</dbReference>
<dbReference type="Pfam" id="PF06808">
    <property type="entry name" value="DctM"/>
    <property type="match status" value="1"/>
</dbReference>
<accession>A0ABV3SSD5</accession>
<keyword evidence="7" id="KW-0813">Transport</keyword>
<gene>
    <name evidence="10" type="ORF">ABGN05_28530</name>
</gene>
<evidence type="ECO:0000256" key="7">
    <source>
        <dbReference type="RuleBase" id="RU369079"/>
    </source>
</evidence>
<feature type="transmembrane region" description="Helical" evidence="8">
    <location>
        <begin position="393"/>
        <end position="412"/>
    </location>
</feature>
<evidence type="ECO:0000256" key="1">
    <source>
        <dbReference type="ARBA" id="ARBA00004429"/>
    </source>
</evidence>
<dbReference type="PANTHER" id="PTHR33362:SF5">
    <property type="entry name" value="C4-DICARBOXYLATE TRAP TRANSPORTER LARGE PERMEASE PROTEIN DCTM"/>
    <property type="match status" value="1"/>
</dbReference>
<dbReference type="PANTHER" id="PTHR33362">
    <property type="entry name" value="SIALIC ACID TRAP TRANSPORTER PERMEASE PROTEIN SIAT-RELATED"/>
    <property type="match status" value="1"/>
</dbReference>
<feature type="transmembrane region" description="Helical" evidence="8">
    <location>
        <begin position="462"/>
        <end position="483"/>
    </location>
</feature>
<dbReference type="EMBL" id="JBDPGJ010000010">
    <property type="protein sequence ID" value="MEX0409594.1"/>
    <property type="molecule type" value="Genomic_DNA"/>
</dbReference>
<dbReference type="InterPro" id="IPR010656">
    <property type="entry name" value="DctM"/>
</dbReference>
<evidence type="ECO:0000256" key="3">
    <source>
        <dbReference type="ARBA" id="ARBA00022519"/>
    </source>
</evidence>
<keyword evidence="6 8" id="KW-0472">Membrane</keyword>
<protein>
    <submittedName>
        <fullName evidence="10">TRAP transporter large permease subunit</fullName>
    </submittedName>
</protein>